<keyword evidence="2" id="KW-1185">Reference proteome</keyword>
<evidence type="ECO:0000313" key="2">
    <source>
        <dbReference type="Proteomes" id="UP000184300"/>
    </source>
</evidence>
<dbReference type="Proteomes" id="UP000184300">
    <property type="component" value="Unassembled WGS sequence"/>
</dbReference>
<dbReference type="VEuPathDB" id="FungiDB:ASPGLDRAFT_477463"/>
<protein>
    <submittedName>
        <fullName evidence="1">Uncharacterized protein</fullName>
    </submittedName>
</protein>
<dbReference type="STRING" id="1160497.A0A1L9VH86"/>
<evidence type="ECO:0000313" key="1">
    <source>
        <dbReference type="EMBL" id="OJJ83279.1"/>
    </source>
</evidence>
<sequence length="159" mass="18293">MEHILNELQTMRVWCQTHKSYIMQDIEDKQLSDVVLFAIPFNNSAAHPRGAVLTDLAVRMEGVLRVRAAYKCNRFLPMSDEDPIIKVQAANSQELKRACGYKRMHGRYLEEYTKCCQSPEVLEDDARKLAMDWLEENMGYLGRLLLKLGTHGAYFGDAH</sequence>
<organism evidence="1 2">
    <name type="scientific">Aspergillus glaucus CBS 516.65</name>
    <dbReference type="NCBI Taxonomy" id="1160497"/>
    <lineage>
        <taxon>Eukaryota</taxon>
        <taxon>Fungi</taxon>
        <taxon>Dikarya</taxon>
        <taxon>Ascomycota</taxon>
        <taxon>Pezizomycotina</taxon>
        <taxon>Eurotiomycetes</taxon>
        <taxon>Eurotiomycetidae</taxon>
        <taxon>Eurotiales</taxon>
        <taxon>Aspergillaceae</taxon>
        <taxon>Aspergillus</taxon>
        <taxon>Aspergillus subgen. Aspergillus</taxon>
    </lineage>
</organism>
<proteinExistence type="predicted"/>
<dbReference type="AlphaFoldDB" id="A0A1L9VH86"/>
<reference evidence="2" key="1">
    <citation type="journal article" date="2017" name="Genome Biol.">
        <title>Comparative genomics reveals high biological diversity and specific adaptations in the industrially and medically important fungal genus Aspergillus.</title>
        <authorList>
            <person name="de Vries R.P."/>
            <person name="Riley R."/>
            <person name="Wiebenga A."/>
            <person name="Aguilar-Osorio G."/>
            <person name="Amillis S."/>
            <person name="Uchima C.A."/>
            <person name="Anderluh G."/>
            <person name="Asadollahi M."/>
            <person name="Askin M."/>
            <person name="Barry K."/>
            <person name="Battaglia E."/>
            <person name="Bayram O."/>
            <person name="Benocci T."/>
            <person name="Braus-Stromeyer S.A."/>
            <person name="Caldana C."/>
            <person name="Canovas D."/>
            <person name="Cerqueira G.C."/>
            <person name="Chen F."/>
            <person name="Chen W."/>
            <person name="Choi C."/>
            <person name="Clum A."/>
            <person name="Dos Santos R.A."/>
            <person name="Damasio A.R."/>
            <person name="Diallinas G."/>
            <person name="Emri T."/>
            <person name="Fekete E."/>
            <person name="Flipphi M."/>
            <person name="Freyberg S."/>
            <person name="Gallo A."/>
            <person name="Gournas C."/>
            <person name="Habgood R."/>
            <person name="Hainaut M."/>
            <person name="Harispe M.L."/>
            <person name="Henrissat B."/>
            <person name="Hilden K.S."/>
            <person name="Hope R."/>
            <person name="Hossain A."/>
            <person name="Karabika E."/>
            <person name="Karaffa L."/>
            <person name="Karanyi Z."/>
            <person name="Krasevec N."/>
            <person name="Kuo A."/>
            <person name="Kusch H."/>
            <person name="LaButti K."/>
            <person name="Lagendijk E.L."/>
            <person name="Lapidus A."/>
            <person name="Levasseur A."/>
            <person name="Lindquist E."/>
            <person name="Lipzen A."/>
            <person name="Logrieco A.F."/>
            <person name="MacCabe A."/>
            <person name="Maekelae M.R."/>
            <person name="Malavazi I."/>
            <person name="Melin P."/>
            <person name="Meyer V."/>
            <person name="Mielnichuk N."/>
            <person name="Miskei M."/>
            <person name="Molnar A.P."/>
            <person name="Mule G."/>
            <person name="Ngan C.Y."/>
            <person name="Orejas M."/>
            <person name="Orosz E."/>
            <person name="Ouedraogo J.P."/>
            <person name="Overkamp K.M."/>
            <person name="Park H.-S."/>
            <person name="Perrone G."/>
            <person name="Piumi F."/>
            <person name="Punt P.J."/>
            <person name="Ram A.F."/>
            <person name="Ramon A."/>
            <person name="Rauscher S."/>
            <person name="Record E."/>
            <person name="Riano-Pachon D.M."/>
            <person name="Robert V."/>
            <person name="Roehrig J."/>
            <person name="Ruller R."/>
            <person name="Salamov A."/>
            <person name="Salih N.S."/>
            <person name="Samson R.A."/>
            <person name="Sandor E."/>
            <person name="Sanguinetti M."/>
            <person name="Schuetze T."/>
            <person name="Sepcic K."/>
            <person name="Shelest E."/>
            <person name="Sherlock G."/>
            <person name="Sophianopoulou V."/>
            <person name="Squina F.M."/>
            <person name="Sun H."/>
            <person name="Susca A."/>
            <person name="Todd R.B."/>
            <person name="Tsang A."/>
            <person name="Unkles S.E."/>
            <person name="van de Wiele N."/>
            <person name="van Rossen-Uffink D."/>
            <person name="Oliveira J.V."/>
            <person name="Vesth T.C."/>
            <person name="Visser J."/>
            <person name="Yu J.-H."/>
            <person name="Zhou M."/>
            <person name="Andersen M.R."/>
            <person name="Archer D.B."/>
            <person name="Baker S.E."/>
            <person name="Benoit I."/>
            <person name="Brakhage A.A."/>
            <person name="Braus G.H."/>
            <person name="Fischer R."/>
            <person name="Frisvad J.C."/>
            <person name="Goldman G.H."/>
            <person name="Houbraken J."/>
            <person name="Oakley B."/>
            <person name="Pocsi I."/>
            <person name="Scazzocchio C."/>
            <person name="Seiboth B."/>
            <person name="vanKuyk P.A."/>
            <person name="Wortman J."/>
            <person name="Dyer P.S."/>
            <person name="Grigoriev I.V."/>
        </authorList>
    </citation>
    <scope>NUCLEOTIDE SEQUENCE [LARGE SCALE GENOMIC DNA]</scope>
    <source>
        <strain evidence="2">CBS 516.65</strain>
    </source>
</reference>
<gene>
    <name evidence="1" type="ORF">ASPGLDRAFT_477463</name>
</gene>
<accession>A0A1L9VH86</accession>
<dbReference type="RefSeq" id="XP_022399977.1">
    <property type="nucleotide sequence ID" value="XM_022546744.1"/>
</dbReference>
<dbReference type="EMBL" id="KV878900">
    <property type="protein sequence ID" value="OJJ83279.1"/>
    <property type="molecule type" value="Genomic_DNA"/>
</dbReference>
<dbReference type="GeneID" id="34463005"/>
<dbReference type="OrthoDB" id="4330819at2759"/>
<name>A0A1L9VH86_ASPGL</name>